<accession>A0AAQ3TJQ6</accession>
<dbReference type="GO" id="GO:0046872">
    <property type="term" value="F:metal ion binding"/>
    <property type="evidence" value="ECO:0007669"/>
    <property type="project" value="InterPro"/>
</dbReference>
<keyword evidence="2" id="KW-1185">Reference proteome</keyword>
<protein>
    <recommendedName>
        <fullName evidence="3">HMA domain-containing protein</fullName>
    </recommendedName>
</protein>
<reference evidence="1 2" key="1">
    <citation type="submission" date="2024-02" db="EMBL/GenBank/DDBJ databases">
        <title>High-quality chromosome-scale genome assembly of Pensacola bahiagrass (Paspalum notatum Flugge var. saurae).</title>
        <authorList>
            <person name="Vega J.M."/>
            <person name="Podio M."/>
            <person name="Orjuela J."/>
            <person name="Siena L.A."/>
            <person name="Pessino S.C."/>
            <person name="Combes M.C."/>
            <person name="Mariac C."/>
            <person name="Albertini E."/>
            <person name="Pupilli F."/>
            <person name="Ortiz J.P.A."/>
            <person name="Leblanc O."/>
        </authorList>
    </citation>
    <scope>NUCLEOTIDE SEQUENCE [LARGE SCALE GENOMIC DNA]</scope>
    <source>
        <strain evidence="1">R1</strain>
        <tissue evidence="1">Leaf</tissue>
    </source>
</reference>
<name>A0AAQ3TJQ6_PASNO</name>
<sequence>MGKKKSGRTGAAGGDSNKQAEAAATGTAFLLRVPMHCRCRGCTDKIRAGVKDLTLHHHLGIQALDQSELSTKGELRVFATGDPDKLRRRLHKSTGKTVDLQQQQQQTAKDAAAENELIQALLLRGALQPPAPAAQYAHQVLPGYAAPQQAAYSPWAVDMLLHQQQQAEAAYPAAAAAAAYQYQYQYPGAAYAYAYPQGLGGGVWPGHAGAY</sequence>
<evidence type="ECO:0008006" key="3">
    <source>
        <dbReference type="Google" id="ProtNLM"/>
    </source>
</evidence>
<dbReference type="InterPro" id="IPR044594">
    <property type="entry name" value="HIPP01/3/5/6"/>
</dbReference>
<dbReference type="PANTHER" id="PTHR46413:SF8">
    <property type="entry name" value="OS02G0818900 PROTEIN"/>
    <property type="match status" value="1"/>
</dbReference>
<gene>
    <name evidence="1" type="ORF">U9M48_021479</name>
</gene>
<evidence type="ECO:0000313" key="1">
    <source>
        <dbReference type="EMBL" id="WVZ73134.1"/>
    </source>
</evidence>
<dbReference type="AlphaFoldDB" id="A0AAQ3TJQ6"/>
<dbReference type="EMBL" id="CP144749">
    <property type="protein sequence ID" value="WVZ73134.1"/>
    <property type="molecule type" value="Genomic_DNA"/>
</dbReference>
<dbReference type="PANTHER" id="PTHR46413">
    <property type="entry name" value="HEAVY METAL-ASSOCIATED ISOPRENYLATED PLANT PROTEIN 6"/>
    <property type="match status" value="1"/>
</dbReference>
<proteinExistence type="predicted"/>
<organism evidence="1 2">
    <name type="scientific">Paspalum notatum var. saurae</name>
    <dbReference type="NCBI Taxonomy" id="547442"/>
    <lineage>
        <taxon>Eukaryota</taxon>
        <taxon>Viridiplantae</taxon>
        <taxon>Streptophyta</taxon>
        <taxon>Embryophyta</taxon>
        <taxon>Tracheophyta</taxon>
        <taxon>Spermatophyta</taxon>
        <taxon>Magnoliopsida</taxon>
        <taxon>Liliopsida</taxon>
        <taxon>Poales</taxon>
        <taxon>Poaceae</taxon>
        <taxon>PACMAD clade</taxon>
        <taxon>Panicoideae</taxon>
        <taxon>Andropogonodae</taxon>
        <taxon>Paspaleae</taxon>
        <taxon>Paspalinae</taxon>
        <taxon>Paspalum</taxon>
    </lineage>
</organism>
<evidence type="ECO:0000313" key="2">
    <source>
        <dbReference type="Proteomes" id="UP001341281"/>
    </source>
</evidence>
<dbReference type="Proteomes" id="UP001341281">
    <property type="component" value="Chromosome 05"/>
</dbReference>